<reference evidence="7 8" key="1">
    <citation type="submission" date="2018-06" db="EMBL/GenBank/DDBJ databases">
        <title>Pedobacter endophyticus sp. nov., an endophytic bacterium isolated from a leaf of Triticum aestivum.</title>
        <authorList>
            <person name="Zhang L."/>
        </authorList>
    </citation>
    <scope>NUCLEOTIDE SEQUENCE [LARGE SCALE GENOMIC DNA]</scope>
    <source>
        <strain evidence="7 8">CM134L-2</strain>
    </source>
</reference>
<dbReference type="PANTHER" id="PTHR42852:SF6">
    <property type="entry name" value="THIOL:DISULFIDE INTERCHANGE PROTEIN DSBE"/>
    <property type="match status" value="1"/>
</dbReference>
<keyword evidence="8" id="KW-1185">Reference proteome</keyword>
<dbReference type="AlphaFoldDB" id="A0A443YWG6"/>
<dbReference type="InterPro" id="IPR017937">
    <property type="entry name" value="Thioredoxin_CS"/>
</dbReference>
<feature type="signal peptide" evidence="5">
    <location>
        <begin position="1"/>
        <end position="20"/>
    </location>
</feature>
<dbReference type="Proteomes" id="UP000284120">
    <property type="component" value="Unassembled WGS sequence"/>
</dbReference>
<dbReference type="InterPro" id="IPR036249">
    <property type="entry name" value="Thioredoxin-like_sf"/>
</dbReference>
<sequence>MKLKNLFTLALTVLSYYAFAQQTATQIKGEIKYKRNSVKLFKVVEGKTTEIAHAVPNKNGKFGFLFYPEYEGVYIMGTGNELTPNENHLFYFKGGDQLDISLSDTSYTLNGKLNSKENIVLKQWRDLTNPLFQKAINFMGKNSTFMDYFPQQETIVAKSKTFLNGKATGNPKFDQQIKDIMQLDLISYATNFLNTPRTAHPSVEEYSNFYSTLKANEISKDTKKVYNYPYGLRTLSALISVNMRQDGKPYKPGAEGLNIYFSYVPNDTLKGDIVLENLGRYKDYNSYKAITDQFGKYLLTKAQKNKENELMSPLLTYKPGTDGLQFSYPDKEGKLVSFASLKGKVVVVDIWATWCAPCRAEFPHLKQLEKDIEGKPIQIVSISTDAEKDKEKWLKMIKEENLGGLQLYAGQGSEILKYYKVSGIPRFLVFDKNGKIVNVDAPRPSDPKLKELLFAEAAK</sequence>
<dbReference type="SUPFAM" id="SSF52833">
    <property type="entry name" value="Thioredoxin-like"/>
    <property type="match status" value="1"/>
</dbReference>
<keyword evidence="5" id="KW-0732">Signal</keyword>
<dbReference type="InterPro" id="IPR013766">
    <property type="entry name" value="Thioredoxin_domain"/>
</dbReference>
<comment type="caution">
    <text evidence="7">The sequence shown here is derived from an EMBL/GenBank/DDBJ whole genome shotgun (WGS) entry which is preliminary data.</text>
</comment>
<dbReference type="PROSITE" id="PS51352">
    <property type="entry name" value="THIOREDOXIN_2"/>
    <property type="match status" value="1"/>
</dbReference>
<dbReference type="InterPro" id="IPR012336">
    <property type="entry name" value="Thioredoxin-like_fold"/>
</dbReference>
<dbReference type="EMBL" id="SAYW01000002">
    <property type="protein sequence ID" value="RWU08332.1"/>
    <property type="molecule type" value="Genomic_DNA"/>
</dbReference>
<organism evidence="7 8">
    <name type="scientific">Pedobacter chitinilyticus</name>
    <dbReference type="NCBI Taxonomy" id="2233776"/>
    <lineage>
        <taxon>Bacteria</taxon>
        <taxon>Pseudomonadati</taxon>
        <taxon>Bacteroidota</taxon>
        <taxon>Sphingobacteriia</taxon>
        <taxon>Sphingobacteriales</taxon>
        <taxon>Sphingobacteriaceae</taxon>
        <taxon>Pedobacter</taxon>
    </lineage>
</organism>
<evidence type="ECO:0000256" key="3">
    <source>
        <dbReference type="ARBA" id="ARBA00023157"/>
    </source>
</evidence>
<feature type="chain" id="PRO_5019463856" evidence="5">
    <location>
        <begin position="21"/>
        <end position="459"/>
    </location>
</feature>
<evidence type="ECO:0000256" key="1">
    <source>
        <dbReference type="ARBA" id="ARBA00004196"/>
    </source>
</evidence>
<evidence type="ECO:0000256" key="2">
    <source>
        <dbReference type="ARBA" id="ARBA00022748"/>
    </source>
</evidence>
<evidence type="ECO:0000313" key="7">
    <source>
        <dbReference type="EMBL" id="RWU08332.1"/>
    </source>
</evidence>
<dbReference type="Pfam" id="PF13905">
    <property type="entry name" value="Thioredoxin_8"/>
    <property type="match status" value="1"/>
</dbReference>
<keyword evidence="3" id="KW-1015">Disulfide bond</keyword>
<dbReference type="CDD" id="cd02966">
    <property type="entry name" value="TlpA_like_family"/>
    <property type="match status" value="1"/>
</dbReference>
<dbReference type="GO" id="GO:0030313">
    <property type="term" value="C:cell envelope"/>
    <property type="evidence" value="ECO:0007669"/>
    <property type="project" value="UniProtKB-SubCell"/>
</dbReference>
<comment type="subcellular location">
    <subcellularLocation>
        <location evidence="1">Cell envelope</location>
    </subcellularLocation>
</comment>
<evidence type="ECO:0000256" key="4">
    <source>
        <dbReference type="ARBA" id="ARBA00023284"/>
    </source>
</evidence>
<dbReference type="GO" id="GO:0017004">
    <property type="term" value="P:cytochrome complex assembly"/>
    <property type="evidence" value="ECO:0007669"/>
    <property type="project" value="UniProtKB-KW"/>
</dbReference>
<dbReference type="Gene3D" id="3.40.30.10">
    <property type="entry name" value="Glutaredoxin"/>
    <property type="match status" value="1"/>
</dbReference>
<keyword evidence="2" id="KW-0201">Cytochrome c-type biogenesis</keyword>
<name>A0A443YWG6_9SPHI</name>
<dbReference type="PROSITE" id="PS00194">
    <property type="entry name" value="THIOREDOXIN_1"/>
    <property type="match status" value="1"/>
</dbReference>
<evidence type="ECO:0000313" key="8">
    <source>
        <dbReference type="Proteomes" id="UP000284120"/>
    </source>
</evidence>
<evidence type="ECO:0000259" key="6">
    <source>
        <dbReference type="PROSITE" id="PS51352"/>
    </source>
</evidence>
<dbReference type="RefSeq" id="WP_113646856.1">
    <property type="nucleotide sequence ID" value="NZ_QMHN01000002.1"/>
</dbReference>
<keyword evidence="4" id="KW-0676">Redox-active center</keyword>
<dbReference type="PANTHER" id="PTHR42852">
    <property type="entry name" value="THIOL:DISULFIDE INTERCHANGE PROTEIN DSBE"/>
    <property type="match status" value="1"/>
</dbReference>
<evidence type="ECO:0000256" key="5">
    <source>
        <dbReference type="SAM" id="SignalP"/>
    </source>
</evidence>
<proteinExistence type="predicted"/>
<dbReference type="OrthoDB" id="1095575at2"/>
<gene>
    <name evidence="7" type="ORF">DPV69_08110</name>
</gene>
<feature type="domain" description="Thioredoxin" evidence="6">
    <location>
        <begin position="317"/>
        <end position="459"/>
    </location>
</feature>
<protein>
    <submittedName>
        <fullName evidence="7">TlpA family protein disulfide reductase</fullName>
    </submittedName>
</protein>
<accession>A0A443YWG6</accession>
<dbReference type="InterPro" id="IPR050553">
    <property type="entry name" value="Thioredoxin_ResA/DsbE_sf"/>
</dbReference>